<feature type="signal peptide" evidence="5">
    <location>
        <begin position="1"/>
        <end position="19"/>
    </location>
</feature>
<dbReference type="GO" id="GO:0017004">
    <property type="term" value="P:cytochrome complex assembly"/>
    <property type="evidence" value="ECO:0007669"/>
    <property type="project" value="UniProtKB-KW"/>
</dbReference>
<dbReference type="AlphaFoldDB" id="A0AAI8C8V0"/>
<dbReference type="GO" id="GO:0016491">
    <property type="term" value="F:oxidoreductase activity"/>
    <property type="evidence" value="ECO:0007669"/>
    <property type="project" value="InterPro"/>
</dbReference>
<reference evidence="7 8" key="1">
    <citation type="journal article" date="2016" name="J. Zhejiang Univ. Sci. B">
        <title>Antibiotic resistance mechanisms of Myroides sp.</title>
        <authorList>
            <person name="Hu S."/>
            <person name="Yuan S."/>
            <person name="Qu H."/>
            <person name="Jiang T."/>
            <person name="Zhou Y."/>
            <person name="Wang M."/>
            <person name="Ming D."/>
        </authorList>
    </citation>
    <scope>NUCLEOTIDE SEQUENCE [LARGE SCALE GENOMIC DNA]</scope>
    <source>
        <strain evidence="7 8">PR63039</strain>
    </source>
</reference>
<feature type="domain" description="Thioredoxin" evidence="6">
    <location>
        <begin position="247"/>
        <end position="388"/>
    </location>
</feature>
<dbReference type="PROSITE" id="PS00194">
    <property type="entry name" value="THIOREDOXIN_1"/>
    <property type="match status" value="1"/>
</dbReference>
<evidence type="ECO:0000256" key="1">
    <source>
        <dbReference type="ARBA" id="ARBA00004196"/>
    </source>
</evidence>
<dbReference type="PANTHER" id="PTHR42852:SF6">
    <property type="entry name" value="THIOL:DISULFIDE INTERCHANGE PROTEIN DSBE"/>
    <property type="match status" value="1"/>
</dbReference>
<dbReference type="Pfam" id="PF08534">
    <property type="entry name" value="Redoxin"/>
    <property type="match status" value="1"/>
</dbReference>
<dbReference type="PROSITE" id="PS51352">
    <property type="entry name" value="THIOREDOXIN_2"/>
    <property type="match status" value="1"/>
</dbReference>
<keyword evidence="5" id="KW-0732">Signal</keyword>
<evidence type="ECO:0000256" key="5">
    <source>
        <dbReference type="SAM" id="SignalP"/>
    </source>
</evidence>
<feature type="chain" id="PRO_5042465351" description="Thioredoxin domain-containing protein" evidence="5">
    <location>
        <begin position="20"/>
        <end position="388"/>
    </location>
</feature>
<protein>
    <recommendedName>
        <fullName evidence="6">Thioredoxin domain-containing protein</fullName>
    </recommendedName>
</protein>
<keyword evidence="4" id="KW-0676">Redox-active center</keyword>
<evidence type="ECO:0000256" key="2">
    <source>
        <dbReference type="ARBA" id="ARBA00022748"/>
    </source>
</evidence>
<evidence type="ECO:0000313" key="7">
    <source>
        <dbReference type="EMBL" id="ALU28179.1"/>
    </source>
</evidence>
<dbReference type="Gene3D" id="3.40.30.10">
    <property type="entry name" value="Glutaredoxin"/>
    <property type="match status" value="1"/>
</dbReference>
<dbReference type="SUPFAM" id="SSF52833">
    <property type="entry name" value="Thioredoxin-like"/>
    <property type="match status" value="1"/>
</dbReference>
<dbReference type="InterPro" id="IPR025380">
    <property type="entry name" value="DUF4369"/>
</dbReference>
<dbReference type="PROSITE" id="PS51257">
    <property type="entry name" value="PROKAR_LIPOPROTEIN"/>
    <property type="match status" value="1"/>
</dbReference>
<evidence type="ECO:0000313" key="8">
    <source>
        <dbReference type="Proteomes" id="UP000069030"/>
    </source>
</evidence>
<dbReference type="PANTHER" id="PTHR42852">
    <property type="entry name" value="THIOL:DISULFIDE INTERCHANGE PROTEIN DSBE"/>
    <property type="match status" value="1"/>
</dbReference>
<dbReference type="RefSeq" id="WP_058699971.1">
    <property type="nucleotide sequence ID" value="NZ_CP013690.1"/>
</dbReference>
<keyword evidence="2" id="KW-0201">Cytochrome c-type biogenesis</keyword>
<name>A0AAI8C8V0_9FLAO</name>
<dbReference type="InterPro" id="IPR050553">
    <property type="entry name" value="Thioredoxin_ResA/DsbE_sf"/>
</dbReference>
<evidence type="ECO:0000259" key="6">
    <source>
        <dbReference type="PROSITE" id="PS51352"/>
    </source>
</evidence>
<keyword evidence="3" id="KW-1015">Disulfide bond</keyword>
<sequence>MKKLSVLFALVLLMVSCQKKNTIEIITENLPDNTKVEVYIRSLDFNEPEVVATGDIVGGKVVLDNPFTEGEWAYLSIKESEDVNHIVLFIGEPGAITIRFDKDNPDKSTVEGTANNKKVQQFMEDTRPISEKLNVFVEKNMARMQELADSTTSDDGQEELKRLKEEYSGFANEFDSTIKKYEAANRDNVFGLIMFVELMNMQEKSLVEYKADFDKYPEALRTSKFGKRVEARINDLVENEGKEVVTFEIGDKLPEFKGLTPEDKELTLSSFLEGKKLVLVDVWASWCGPCRQENPNVVKTYEDYHKLGFDIIGYSLDKDKVAWVKAIAADKLTWAQVSNLQFWKDPIVADYGIQGIPANYLIDGNGVIVAMDLRGNELGEKVKELLVK</sequence>
<dbReference type="InterPro" id="IPR013766">
    <property type="entry name" value="Thioredoxin_domain"/>
</dbReference>
<dbReference type="InterPro" id="IPR013740">
    <property type="entry name" value="Redoxin"/>
</dbReference>
<evidence type="ECO:0000256" key="3">
    <source>
        <dbReference type="ARBA" id="ARBA00023157"/>
    </source>
</evidence>
<gene>
    <name evidence="7" type="ORF">AS202_19405</name>
</gene>
<dbReference type="CDD" id="cd02966">
    <property type="entry name" value="TlpA_like_family"/>
    <property type="match status" value="1"/>
</dbReference>
<accession>A0AAI8C8V0</accession>
<proteinExistence type="predicted"/>
<dbReference type="InterPro" id="IPR036249">
    <property type="entry name" value="Thioredoxin-like_sf"/>
</dbReference>
<organism evidence="7 8">
    <name type="scientific">Myroides odoratimimus</name>
    <dbReference type="NCBI Taxonomy" id="76832"/>
    <lineage>
        <taxon>Bacteria</taxon>
        <taxon>Pseudomonadati</taxon>
        <taxon>Bacteroidota</taxon>
        <taxon>Flavobacteriia</taxon>
        <taxon>Flavobacteriales</taxon>
        <taxon>Flavobacteriaceae</taxon>
        <taxon>Myroides</taxon>
    </lineage>
</organism>
<dbReference type="Proteomes" id="UP000069030">
    <property type="component" value="Chromosome"/>
</dbReference>
<dbReference type="GO" id="GO:0030313">
    <property type="term" value="C:cell envelope"/>
    <property type="evidence" value="ECO:0007669"/>
    <property type="project" value="UniProtKB-SubCell"/>
</dbReference>
<dbReference type="Pfam" id="PF14289">
    <property type="entry name" value="DUF4369"/>
    <property type="match status" value="1"/>
</dbReference>
<dbReference type="EMBL" id="CP013690">
    <property type="protein sequence ID" value="ALU28179.1"/>
    <property type="molecule type" value="Genomic_DNA"/>
</dbReference>
<evidence type="ECO:0000256" key="4">
    <source>
        <dbReference type="ARBA" id="ARBA00023284"/>
    </source>
</evidence>
<comment type="subcellular location">
    <subcellularLocation>
        <location evidence="1">Cell envelope</location>
    </subcellularLocation>
</comment>
<dbReference type="KEGG" id="mod:AS202_19405"/>
<dbReference type="InterPro" id="IPR017937">
    <property type="entry name" value="Thioredoxin_CS"/>
</dbReference>